<comment type="caution">
    <text evidence="2">The sequence shown here is derived from an EMBL/GenBank/DDBJ whole genome shotgun (WGS) entry which is preliminary data.</text>
</comment>
<keyword evidence="3" id="KW-1185">Reference proteome</keyword>
<evidence type="ECO:0000313" key="3">
    <source>
        <dbReference type="Proteomes" id="UP001183410"/>
    </source>
</evidence>
<feature type="transmembrane region" description="Helical" evidence="1">
    <location>
        <begin position="412"/>
        <end position="429"/>
    </location>
</feature>
<accession>A0ABU2JX10</accession>
<gene>
    <name evidence="2" type="ORF">RM844_24965</name>
</gene>
<organism evidence="2 3">
    <name type="scientific">Streptomyces chisholmiae</name>
    <dbReference type="NCBI Taxonomy" id="3075540"/>
    <lineage>
        <taxon>Bacteria</taxon>
        <taxon>Bacillati</taxon>
        <taxon>Actinomycetota</taxon>
        <taxon>Actinomycetes</taxon>
        <taxon>Kitasatosporales</taxon>
        <taxon>Streptomycetaceae</taxon>
        <taxon>Streptomyces</taxon>
    </lineage>
</organism>
<sequence length="461" mass="49847">MSTISPVVFPAQRPLVRWGVLRRARITVEGGRLTVRRRTRTHRWPVGPEGVASAVYLRGRLCPSAARTGWGTMGLGQINDAGGCLHLCDGAGRALACLALSDWVPAGGAPVPLSTPDQVPAPRLSVVRDGDYLTLSGLADFLRHHGVAVTEHAEGGAPEPPRAPGFRGTLRPGARDAVPTLLTLLAVVQIPLSLLAAFFFGGLADTDHLRWTLYSAPFLVFALCGVGAALLLGIAGLRAGRTVASAELRPRPGVPTTRAFQRHTVLRFTESAIELRTAQRRMRLISPPADPVTGVREAVVFDDEGRPWGVALADERGAVHAFLHWDTWFAGDPELTGLDDFCRHAGLAQRRHRLPAFPGRQPEDQSARVWRRRDYGHRDQYALHALLPWVSLGGLVPLFYGATLWEVDWPPFFAMLGAALAVGVVPYVVRGAYRKWSLNQLVQPVVAGAGSLLDKRTGAAS</sequence>
<reference evidence="3" key="1">
    <citation type="submission" date="2023-07" db="EMBL/GenBank/DDBJ databases">
        <title>30 novel species of actinomycetes from the DSMZ collection.</title>
        <authorList>
            <person name="Nouioui I."/>
        </authorList>
    </citation>
    <scope>NUCLEOTIDE SEQUENCE [LARGE SCALE GENOMIC DNA]</scope>
    <source>
        <strain evidence="3">DSM 44915</strain>
    </source>
</reference>
<feature type="transmembrane region" description="Helical" evidence="1">
    <location>
        <begin position="381"/>
        <end position="400"/>
    </location>
</feature>
<dbReference type="Proteomes" id="UP001183410">
    <property type="component" value="Unassembled WGS sequence"/>
</dbReference>
<protein>
    <submittedName>
        <fullName evidence="2">Uncharacterized protein</fullName>
    </submittedName>
</protein>
<feature type="transmembrane region" description="Helical" evidence="1">
    <location>
        <begin position="216"/>
        <end position="237"/>
    </location>
</feature>
<keyword evidence="1" id="KW-0472">Membrane</keyword>
<keyword evidence="1" id="KW-0812">Transmembrane</keyword>
<keyword evidence="1" id="KW-1133">Transmembrane helix</keyword>
<dbReference type="EMBL" id="JAVREO010000017">
    <property type="protein sequence ID" value="MDT0269538.1"/>
    <property type="molecule type" value="Genomic_DNA"/>
</dbReference>
<feature type="transmembrane region" description="Helical" evidence="1">
    <location>
        <begin position="181"/>
        <end position="204"/>
    </location>
</feature>
<name>A0ABU2JX10_9ACTN</name>
<evidence type="ECO:0000256" key="1">
    <source>
        <dbReference type="SAM" id="Phobius"/>
    </source>
</evidence>
<evidence type="ECO:0000313" key="2">
    <source>
        <dbReference type="EMBL" id="MDT0269538.1"/>
    </source>
</evidence>
<proteinExistence type="predicted"/>
<dbReference type="RefSeq" id="WP_311669614.1">
    <property type="nucleotide sequence ID" value="NZ_JAVREO010000017.1"/>
</dbReference>